<accession>D8M8F5</accession>
<evidence type="ECO:0000313" key="2">
    <source>
        <dbReference type="EMBL" id="CBK24344.2"/>
    </source>
</evidence>
<organism evidence="2">
    <name type="scientific">Blastocystis hominis</name>
    <dbReference type="NCBI Taxonomy" id="12968"/>
    <lineage>
        <taxon>Eukaryota</taxon>
        <taxon>Sar</taxon>
        <taxon>Stramenopiles</taxon>
        <taxon>Bigyra</taxon>
        <taxon>Opalozoa</taxon>
        <taxon>Opalinata</taxon>
        <taxon>Blastocystidae</taxon>
        <taxon>Blastocystis</taxon>
    </lineage>
</organism>
<feature type="coiled-coil region" evidence="1">
    <location>
        <begin position="10"/>
        <end position="61"/>
    </location>
</feature>
<dbReference type="RefSeq" id="XP_012898392.1">
    <property type="nucleotide sequence ID" value="XM_013042938.1"/>
</dbReference>
<name>D8M8F5_BLAHO</name>
<dbReference type="AlphaFoldDB" id="D8M8F5"/>
<dbReference type="InParanoid" id="D8M8F5"/>
<reference evidence="2" key="1">
    <citation type="submission" date="2010-02" db="EMBL/GenBank/DDBJ databases">
        <title>Sequencing and annotation of the Blastocystis hominis genome.</title>
        <authorList>
            <person name="Wincker P."/>
        </authorList>
    </citation>
    <scope>NUCLEOTIDE SEQUENCE</scope>
    <source>
        <strain evidence="2">Singapore isolate B</strain>
    </source>
</reference>
<evidence type="ECO:0000313" key="3">
    <source>
        <dbReference type="Proteomes" id="UP000008312"/>
    </source>
</evidence>
<dbReference type="GeneID" id="24922887"/>
<dbReference type="EMBL" id="FN668683">
    <property type="protein sequence ID" value="CBK24344.2"/>
    <property type="molecule type" value="Genomic_DNA"/>
</dbReference>
<protein>
    <submittedName>
        <fullName evidence="2">Uncharacterized protein</fullName>
    </submittedName>
</protein>
<gene>
    <name evidence="2" type="ORF">GSBLH_T00006763001</name>
</gene>
<evidence type="ECO:0000256" key="1">
    <source>
        <dbReference type="SAM" id="Coils"/>
    </source>
</evidence>
<sequence>MDVQSLLGKLDNLNKEGSVIQEQIKSVDEQLSKTELDINIIQQENERVEKTLTEIQRKDRDELVSIKVSIDREMLCKLDKQIQTEEKEVDDRIQRLDTVVYKNGFLFIRSSFLQTTSDGKNKQEEYHRLTAQRIAQEKERLSTREQELHQQIAIQKKIEKDTASEIEAERREVQKIIAMVQSMKLSLCGWYHYY</sequence>
<keyword evidence="3" id="KW-1185">Reference proteome</keyword>
<dbReference type="Proteomes" id="UP000008312">
    <property type="component" value="Unassembled WGS sequence"/>
</dbReference>
<keyword evidence="1" id="KW-0175">Coiled coil</keyword>
<proteinExistence type="predicted"/>